<evidence type="ECO:0000313" key="1">
    <source>
        <dbReference type="EMBL" id="AII27470.1"/>
    </source>
</evidence>
<proteinExistence type="predicted"/>
<dbReference type="EMBL" id="KJ944830">
    <property type="protein sequence ID" value="AII27470.1"/>
    <property type="molecule type" value="Genomic_DNA"/>
</dbReference>
<name>A0A076G658_9CAUD</name>
<gene>
    <name evidence="1" type="ORF">B8b_019</name>
</gene>
<reference evidence="1" key="1">
    <citation type="journal article" date="2015" name="PLoS ONE">
        <title>Life-style and genome structure of marine pseudoalteromonas siphovirus b8b isolated from the northwestern mediterranean sea.</title>
        <authorList>
            <person name="Lara E."/>
            <person name="Holmfeldt K."/>
            <person name="Solonenko N."/>
            <person name="Sa E.L."/>
            <person name="Ignacio-Espinoza J.C."/>
            <person name="Cornejo-Castillo F.M."/>
            <person name="Verberkmoes N.C."/>
            <person name="Vaque D."/>
            <person name="Sullivan M.B."/>
            <person name="Acinas S.G."/>
        </authorList>
    </citation>
    <scope>NUCLEOTIDE SEQUENCE [LARGE SCALE GENOMIC DNA]</scope>
</reference>
<sequence>MNIQYGVPDLPRRTGVTCPDCGAGGGSKLPCWCYVCEYRVMMLPSVNGYINSNWSEKYNETDTKN</sequence>
<protein>
    <submittedName>
        <fullName evidence="1">Uncharacterized protein</fullName>
    </submittedName>
</protein>
<organism evidence="1">
    <name type="scientific">Pseudoalteromonas phage B8b</name>
    <dbReference type="NCBI Taxonomy" id="1506997"/>
    <lineage>
        <taxon>Viruses</taxon>
        <taxon>Duplodnaviria</taxon>
        <taxon>Heunggongvirae</taxon>
        <taxon>Uroviricota</taxon>
        <taxon>Caudoviricetes</taxon>
    </lineage>
</organism>
<accession>A0A076G658</accession>